<dbReference type="GO" id="GO:0019867">
    <property type="term" value="C:outer membrane"/>
    <property type="evidence" value="ECO:0007669"/>
    <property type="project" value="InterPro"/>
</dbReference>
<sequence length="901" mass="91668">MNRFDITARKRRLERGLDRDGAISGAARAHEITITRTITRTTAREARRSRWRPSRKPLVYAVQSAMVVLGSLAAPWARADMVVGSGTVSGSLSVQSGTTTNIEVDEGGSVAGGSNIGVSVSGGTVGTLLNNGTIGGSYAIDSDGTITTLTNGNIITGTEYGIQNELSGHIGTLTNSGTLSGGIYGIINSDPGSTIDTVINTGTIESTQGDSGLRNGGTITTVTNKGTISGGSNGVYNWGGVIGTLTNTGTITGGANGIANSVVGIYGATFGTIANSGLITSSSGNGIYNDGSITLIDNAHAGTISGPGYAIYNNGGTIGAIANSGLIAGNIANVSSNPLTITGSTTAGVFGTLTGYDTSTGAIGTITNTMSNLDFGSGNILLNDNVNVGSYAVTNSGNLAVSNLITIDGDYVQTSSGTLTSNVAHTVTADGNIQSDTGYGRIDVTGQVTFESGASVKLTSTAYAFASGQRFVVIEGNGNSTFDTTGGTFTASGFAGIVTAAPQADGANEALVLSLSGRPAGTAPTTQIATATLTGLQRYSGIQAGLLELYDASLGIGSTAQANHVGAELAPTQNFSAGNATSMATLDALNVVNTHVDALRYASSGSGISTGDGPANWAAWGQFYGGHADQGTVDGGTYDAVSGYTSTYGGLMLGADRRIGDRWRAGGAFAYSNTAVYGSDDETGDSAHVDSYGWIGYASYSGDPWYVNLSASATLQKYRTSRLVSFAGFSGDAEGQFDGSQYVARAEYGYPIALPKDYVVTPIAALSYSAQIQDAYTESGGNGAALAVDGAHADALRSSLGAKLDTQIATHAGDLVPFAELLWTHQYNNGRPSTIASYAADTSGETGFMVMGATPARDVADIHLGADLLRSDTLSVALRYDVQAASSYFSQALSVRVREQF</sequence>
<keyword evidence="1" id="KW-0812">Transmembrane</keyword>
<evidence type="ECO:0000313" key="4">
    <source>
        <dbReference type="Proteomes" id="UP000270342"/>
    </source>
</evidence>
<dbReference type="InterPro" id="IPR036709">
    <property type="entry name" value="Autotransporte_beta_dom_sf"/>
</dbReference>
<keyword evidence="4" id="KW-1185">Reference proteome</keyword>
<reference evidence="3 4" key="1">
    <citation type="submission" date="2018-10" db="EMBL/GenBank/DDBJ databases">
        <title>Robbsia sp. DHC34, isolated from soil.</title>
        <authorList>
            <person name="Gao Z.-H."/>
            <person name="Qiu L.-H."/>
        </authorList>
    </citation>
    <scope>NUCLEOTIDE SEQUENCE [LARGE SCALE GENOMIC DNA]</scope>
    <source>
        <strain evidence="3 4">DHC34</strain>
    </source>
</reference>
<dbReference type="InterPro" id="IPR005546">
    <property type="entry name" value="Autotransporte_beta"/>
</dbReference>
<keyword evidence="1" id="KW-0472">Membrane</keyword>
<dbReference type="SUPFAM" id="SSF103515">
    <property type="entry name" value="Autotransporter"/>
    <property type="match status" value="1"/>
</dbReference>
<accession>A0A494Y5X5</accession>
<dbReference type="InterPro" id="IPR006315">
    <property type="entry name" value="OM_autotransptr_brl_dom"/>
</dbReference>
<feature type="domain" description="Autotransporter" evidence="2">
    <location>
        <begin position="612"/>
        <end position="901"/>
    </location>
</feature>
<dbReference type="Proteomes" id="UP000270342">
    <property type="component" value="Unassembled WGS sequence"/>
</dbReference>
<dbReference type="RefSeq" id="WP_121084897.1">
    <property type="nucleotide sequence ID" value="NZ_RBZU01000002.1"/>
</dbReference>
<protein>
    <submittedName>
        <fullName evidence="3">Autotransporter domain-containing protein</fullName>
    </submittedName>
</protein>
<evidence type="ECO:0000313" key="3">
    <source>
        <dbReference type="EMBL" id="RKP57683.1"/>
    </source>
</evidence>
<name>A0A494Y5X5_9BURK</name>
<organism evidence="3 4">
    <name type="scientific">Pararobbsia silviterrae</name>
    <dbReference type="NCBI Taxonomy" id="1792498"/>
    <lineage>
        <taxon>Bacteria</taxon>
        <taxon>Pseudomonadati</taxon>
        <taxon>Pseudomonadota</taxon>
        <taxon>Betaproteobacteria</taxon>
        <taxon>Burkholderiales</taxon>
        <taxon>Burkholderiaceae</taxon>
        <taxon>Pararobbsia</taxon>
    </lineage>
</organism>
<evidence type="ECO:0000256" key="1">
    <source>
        <dbReference type="SAM" id="Phobius"/>
    </source>
</evidence>
<dbReference type="EMBL" id="RBZU01000002">
    <property type="protein sequence ID" value="RKP57683.1"/>
    <property type="molecule type" value="Genomic_DNA"/>
</dbReference>
<evidence type="ECO:0000259" key="2">
    <source>
        <dbReference type="PROSITE" id="PS51208"/>
    </source>
</evidence>
<feature type="transmembrane region" description="Helical" evidence="1">
    <location>
        <begin position="57"/>
        <end position="77"/>
    </location>
</feature>
<dbReference type="Pfam" id="PF03797">
    <property type="entry name" value="Autotransporter"/>
    <property type="match status" value="1"/>
</dbReference>
<dbReference type="OrthoDB" id="5760545at2"/>
<proteinExistence type="predicted"/>
<gene>
    <name evidence="3" type="ORF">D7S86_07015</name>
</gene>
<keyword evidence="1" id="KW-1133">Transmembrane helix</keyword>
<dbReference type="SMART" id="SM00869">
    <property type="entry name" value="Autotransporter"/>
    <property type="match status" value="1"/>
</dbReference>
<dbReference type="NCBIfam" id="TIGR01414">
    <property type="entry name" value="autotrans_barl"/>
    <property type="match status" value="1"/>
</dbReference>
<dbReference type="Gene3D" id="2.40.128.130">
    <property type="entry name" value="Autotransporter beta-domain"/>
    <property type="match status" value="1"/>
</dbReference>
<comment type="caution">
    <text evidence="3">The sequence shown here is derived from an EMBL/GenBank/DDBJ whole genome shotgun (WGS) entry which is preliminary data.</text>
</comment>
<dbReference type="AlphaFoldDB" id="A0A494Y5X5"/>
<dbReference type="PROSITE" id="PS51208">
    <property type="entry name" value="AUTOTRANSPORTER"/>
    <property type="match status" value="1"/>
</dbReference>